<gene>
    <name evidence="1" type="ORF">GCM10023153_00080</name>
</gene>
<dbReference type="SUPFAM" id="SSF75005">
    <property type="entry name" value="Arabinanase/levansucrase/invertase"/>
    <property type="match status" value="1"/>
</dbReference>
<organism evidence="1 2">
    <name type="scientific">Ornithinibacter aureus</name>
    <dbReference type="NCBI Taxonomy" id="622664"/>
    <lineage>
        <taxon>Bacteria</taxon>
        <taxon>Bacillati</taxon>
        <taxon>Actinomycetota</taxon>
        <taxon>Actinomycetes</taxon>
        <taxon>Micrococcales</taxon>
        <taxon>Intrasporangiaceae</taxon>
        <taxon>Ornithinibacter</taxon>
    </lineage>
</organism>
<accession>A0ABP8J7F2</accession>
<evidence type="ECO:0000313" key="1">
    <source>
        <dbReference type="EMBL" id="GAA4386386.1"/>
    </source>
</evidence>
<dbReference type="InterPro" id="IPR023296">
    <property type="entry name" value="Glyco_hydro_beta-prop_sf"/>
</dbReference>
<proteinExistence type="predicted"/>
<name>A0ABP8J7F2_9MICO</name>
<dbReference type="Gene3D" id="2.115.10.20">
    <property type="entry name" value="Glycosyl hydrolase domain, family 43"/>
    <property type="match status" value="2"/>
</dbReference>
<dbReference type="EMBL" id="BAABFX010000001">
    <property type="protein sequence ID" value="GAA4386386.1"/>
    <property type="molecule type" value="Genomic_DNA"/>
</dbReference>
<sequence length="333" mass="36452">MSRALLIPTPDGSGQMAHPDVVYVPGGFAGFPYLMACTPYPFGVDRFENPCLRVSDDGVRWQPLPGAPDPVVPAPTDPSRHWSDTDLSLVDGVLHLVFRGCVRGAQDAQLLVTKSRDGIEWTEPTVFHEGHRIVSPALVHHEGRWSMWHVEADSNPGDQGSRLVRTQGPELISLREPTTCPIDIPGHRLWHVDVVATDLGWEALCAAYPERANASRCALFHAVSADGLSFRLSQRRPVLRPRAGTWSSRVIYRATLVKSSSGYRVWYSGGSWAKRWGVGLAEGPIGALRPVPDVPGGPRGDTLLEGLRGRLTYMAIYRTPAPVKRALRAVLPG</sequence>
<comment type="caution">
    <text evidence="1">The sequence shown here is derived from an EMBL/GenBank/DDBJ whole genome shotgun (WGS) entry which is preliminary data.</text>
</comment>
<protein>
    <submittedName>
        <fullName evidence="1">Uncharacterized protein</fullName>
    </submittedName>
</protein>
<reference evidence="2" key="1">
    <citation type="journal article" date="2019" name="Int. J. Syst. Evol. Microbiol.">
        <title>The Global Catalogue of Microorganisms (GCM) 10K type strain sequencing project: providing services to taxonomists for standard genome sequencing and annotation.</title>
        <authorList>
            <consortium name="The Broad Institute Genomics Platform"/>
            <consortium name="The Broad Institute Genome Sequencing Center for Infectious Disease"/>
            <person name="Wu L."/>
            <person name="Ma J."/>
        </authorList>
    </citation>
    <scope>NUCLEOTIDE SEQUENCE [LARGE SCALE GENOMIC DNA]</scope>
    <source>
        <strain evidence="2">JCM 17738</strain>
    </source>
</reference>
<keyword evidence="2" id="KW-1185">Reference proteome</keyword>
<evidence type="ECO:0000313" key="2">
    <source>
        <dbReference type="Proteomes" id="UP001500390"/>
    </source>
</evidence>
<dbReference type="RefSeq" id="WP_159903860.1">
    <property type="nucleotide sequence ID" value="NZ_BAABFX010000001.1"/>
</dbReference>
<dbReference type="Proteomes" id="UP001500390">
    <property type="component" value="Unassembled WGS sequence"/>
</dbReference>